<organism evidence="2 3">
    <name type="scientific">Fulvivirga kasyanovii</name>
    <dbReference type="NCBI Taxonomy" id="396812"/>
    <lineage>
        <taxon>Bacteria</taxon>
        <taxon>Pseudomonadati</taxon>
        <taxon>Bacteroidota</taxon>
        <taxon>Cytophagia</taxon>
        <taxon>Cytophagales</taxon>
        <taxon>Fulvivirgaceae</taxon>
        <taxon>Fulvivirga</taxon>
    </lineage>
</organism>
<feature type="domain" description="Styrene monooxygenase StyA putative substrate binding" evidence="1">
    <location>
        <begin position="147"/>
        <end position="256"/>
    </location>
</feature>
<keyword evidence="3" id="KW-1185">Reference proteome</keyword>
<comment type="caution">
    <text evidence="2">The sequence shown here is derived from an EMBL/GenBank/DDBJ whole genome shotgun (WGS) entry which is preliminary data.</text>
</comment>
<evidence type="ECO:0000259" key="1">
    <source>
        <dbReference type="Pfam" id="PF17885"/>
    </source>
</evidence>
<gene>
    <name evidence="2" type="ORF">E1163_04595</name>
</gene>
<dbReference type="InterPro" id="IPR041654">
    <property type="entry name" value="StyA_sbd"/>
</dbReference>
<dbReference type="InterPro" id="IPR036188">
    <property type="entry name" value="FAD/NAD-bd_sf"/>
</dbReference>
<dbReference type="Gene3D" id="3.30.9.40">
    <property type="match status" value="1"/>
</dbReference>
<reference evidence="2 3" key="1">
    <citation type="submission" date="2019-02" db="EMBL/GenBank/DDBJ databases">
        <authorList>
            <person name="Goldberg S.R."/>
            <person name="Haltli B.A."/>
            <person name="Correa H."/>
            <person name="Russell K.G."/>
        </authorList>
    </citation>
    <scope>NUCLEOTIDE SEQUENCE [LARGE SCALE GENOMIC DNA]</scope>
    <source>
        <strain evidence="2 3">JCM 16186</strain>
    </source>
</reference>
<dbReference type="SUPFAM" id="SSF51905">
    <property type="entry name" value="FAD/NAD(P)-binding domain"/>
    <property type="match status" value="1"/>
</dbReference>
<name>A0ABW9RJF8_9BACT</name>
<dbReference type="Gene3D" id="3.50.50.60">
    <property type="entry name" value="FAD/NAD(P)-binding domain"/>
    <property type="match status" value="2"/>
</dbReference>
<evidence type="ECO:0000313" key="2">
    <source>
        <dbReference type="EMBL" id="MTI24217.1"/>
    </source>
</evidence>
<evidence type="ECO:0000313" key="3">
    <source>
        <dbReference type="Proteomes" id="UP000798808"/>
    </source>
</evidence>
<sequence>MKKIAIVGAGQSGLQLGFELLNKGYHVTLYSDKDACEIFNSAAPPVPIQFYPSLGYEKELGIDFWKSEPATHIDGVRFDLYTTDGTKAFTIEAPLKIKAQTIDLRLKFSEWLNEFKRRGGNLIIEKGTIALLEEITVKNDAVFVATGKGELSQLFKKDEKKTVFDKPQRHLALFYAKNCQLNYMNDPTSGGSSYNIMEGVGELIMSPFLSKNKERIFYILFEAIPGGPMDFFDRNADAAGQLELTKKFLKDNYPPLFQMIKDASLAGKNEWVCGAVTPTVKCPVGVLPSGNVVMAMGDLLILNDPILAQGLNGASKFAHYIAERIVKSEDKKFDAEWITEVTEGYWQTAQYNNAITTSMLQGAAPHQQELLFAASQNPSIAADFVNGIGQAHVMYPWFGDPNEAKKYLDKKALNIVKEAAE</sequence>
<dbReference type="Proteomes" id="UP000798808">
    <property type="component" value="Unassembled WGS sequence"/>
</dbReference>
<dbReference type="Pfam" id="PF17885">
    <property type="entry name" value="Smoa_sbd"/>
    <property type="match status" value="1"/>
</dbReference>
<accession>A0ABW9RJF8</accession>
<protein>
    <submittedName>
        <fullName evidence="2">Oxygenase</fullName>
    </submittedName>
</protein>
<proteinExistence type="predicted"/>
<dbReference type="EMBL" id="SMLW01000383">
    <property type="protein sequence ID" value="MTI24217.1"/>
    <property type="molecule type" value="Genomic_DNA"/>
</dbReference>
<dbReference type="RefSeq" id="WP_155169985.1">
    <property type="nucleotide sequence ID" value="NZ_BAAAFL010000053.1"/>
</dbReference>